<keyword evidence="1" id="KW-1133">Transmembrane helix</keyword>
<evidence type="ECO:0000313" key="3">
    <source>
        <dbReference type="Proteomes" id="UP001341840"/>
    </source>
</evidence>
<evidence type="ECO:0008006" key="4">
    <source>
        <dbReference type="Google" id="ProtNLM"/>
    </source>
</evidence>
<feature type="transmembrane region" description="Helical" evidence="1">
    <location>
        <begin position="196"/>
        <end position="217"/>
    </location>
</feature>
<reference evidence="2 3" key="1">
    <citation type="journal article" date="2023" name="Plants (Basel)">
        <title>Bridging the Gap: Combining Genomics and Transcriptomics Approaches to Understand Stylosanthes scabra, an Orphan Legume from the Brazilian Caatinga.</title>
        <authorList>
            <person name="Ferreira-Neto J.R.C."/>
            <person name="da Silva M.D."/>
            <person name="Binneck E."/>
            <person name="de Melo N.F."/>
            <person name="da Silva R.H."/>
            <person name="de Melo A.L.T.M."/>
            <person name="Pandolfi V."/>
            <person name="Bustamante F.O."/>
            <person name="Brasileiro-Vidal A.C."/>
            <person name="Benko-Iseppon A.M."/>
        </authorList>
    </citation>
    <scope>NUCLEOTIDE SEQUENCE [LARGE SCALE GENOMIC DNA]</scope>
    <source>
        <tissue evidence="2">Leaves</tissue>
    </source>
</reference>
<dbReference type="EMBL" id="JASCZI010090932">
    <property type="protein sequence ID" value="MED6147878.1"/>
    <property type="molecule type" value="Genomic_DNA"/>
</dbReference>
<keyword evidence="3" id="KW-1185">Reference proteome</keyword>
<dbReference type="Proteomes" id="UP001341840">
    <property type="component" value="Unassembled WGS sequence"/>
</dbReference>
<keyword evidence="1" id="KW-0812">Transmembrane</keyword>
<protein>
    <recommendedName>
        <fullName evidence="4">Transmembrane protein</fullName>
    </recommendedName>
</protein>
<sequence>MKTEQQPKQLHAVAVMVGKLSNNSNTRIRRPQRAPAVAGTTQQRRDLTCRKRNRSEGTLTGGGFRRLMTEIEQTAVEQGSPAAVSSKTAAARVIPSLSLRVSYHRDSKEHGGGDGNFNNNGAYLLLRCSLSLVLAQVRQQPQQVDDGSINGDNGTATEELQRRRTSFLHPSLSVFLSISLRLVLSFSLYFGFSLFLAPAAAAVAGMGAASAIFFFLSPSLRFFLSSRCGCVSLLLLSEM</sequence>
<evidence type="ECO:0000256" key="1">
    <source>
        <dbReference type="SAM" id="Phobius"/>
    </source>
</evidence>
<evidence type="ECO:0000313" key="2">
    <source>
        <dbReference type="EMBL" id="MED6147878.1"/>
    </source>
</evidence>
<organism evidence="2 3">
    <name type="scientific">Stylosanthes scabra</name>
    <dbReference type="NCBI Taxonomy" id="79078"/>
    <lineage>
        <taxon>Eukaryota</taxon>
        <taxon>Viridiplantae</taxon>
        <taxon>Streptophyta</taxon>
        <taxon>Embryophyta</taxon>
        <taxon>Tracheophyta</taxon>
        <taxon>Spermatophyta</taxon>
        <taxon>Magnoliopsida</taxon>
        <taxon>eudicotyledons</taxon>
        <taxon>Gunneridae</taxon>
        <taxon>Pentapetalae</taxon>
        <taxon>rosids</taxon>
        <taxon>fabids</taxon>
        <taxon>Fabales</taxon>
        <taxon>Fabaceae</taxon>
        <taxon>Papilionoideae</taxon>
        <taxon>50 kb inversion clade</taxon>
        <taxon>dalbergioids sensu lato</taxon>
        <taxon>Dalbergieae</taxon>
        <taxon>Pterocarpus clade</taxon>
        <taxon>Stylosanthes</taxon>
    </lineage>
</organism>
<proteinExistence type="predicted"/>
<comment type="caution">
    <text evidence="2">The sequence shown here is derived from an EMBL/GenBank/DDBJ whole genome shotgun (WGS) entry which is preliminary data.</text>
</comment>
<name>A0ABU6TIT1_9FABA</name>
<keyword evidence="1" id="KW-0472">Membrane</keyword>
<feature type="transmembrane region" description="Helical" evidence="1">
    <location>
        <begin position="172"/>
        <end position="190"/>
    </location>
</feature>
<accession>A0ABU6TIT1</accession>
<gene>
    <name evidence="2" type="ORF">PIB30_047994</name>
</gene>